<dbReference type="AlphaFoldDB" id="A0A1I1D7X8"/>
<dbReference type="STRING" id="927664.SAMN05421780_10136"/>
<dbReference type="EMBL" id="FOLE01000001">
    <property type="protein sequence ID" value="SFB71051.1"/>
    <property type="molecule type" value="Genomic_DNA"/>
</dbReference>
<accession>A0A1I1D7X8</accession>
<proteinExistence type="predicted"/>
<reference evidence="1 2" key="1">
    <citation type="submission" date="2016-10" db="EMBL/GenBank/DDBJ databases">
        <authorList>
            <person name="de Groot N.N."/>
        </authorList>
    </citation>
    <scope>NUCLEOTIDE SEQUENCE [LARGE SCALE GENOMIC DNA]</scope>
    <source>
        <strain evidence="1 2">DSM 6793</strain>
    </source>
</reference>
<dbReference type="Proteomes" id="UP000199514">
    <property type="component" value="Unassembled WGS sequence"/>
</dbReference>
<organism evidence="1 2">
    <name type="scientific">Flexibacter flexilis DSM 6793</name>
    <dbReference type="NCBI Taxonomy" id="927664"/>
    <lineage>
        <taxon>Bacteria</taxon>
        <taxon>Pseudomonadati</taxon>
        <taxon>Bacteroidota</taxon>
        <taxon>Cytophagia</taxon>
        <taxon>Cytophagales</taxon>
        <taxon>Flexibacteraceae</taxon>
        <taxon>Flexibacter</taxon>
    </lineage>
</organism>
<dbReference type="RefSeq" id="WP_091505532.1">
    <property type="nucleotide sequence ID" value="NZ_FOLE01000001.1"/>
</dbReference>
<sequence length="107" mass="12689">MTYQLVENALTQIAKASYPIQAEKIQTYFTIPPANLSFLDFVDTFIEQSHHNKMVLISNAIDKETFQDMLKKLEYPLMIFEYHSEYEYYPLLIQPFGERGFEAYTHH</sequence>
<protein>
    <submittedName>
        <fullName evidence="1">Uncharacterized protein</fullName>
    </submittedName>
</protein>
<gene>
    <name evidence="1" type="ORF">SAMN05421780_10136</name>
</gene>
<evidence type="ECO:0000313" key="1">
    <source>
        <dbReference type="EMBL" id="SFB71051.1"/>
    </source>
</evidence>
<keyword evidence="2" id="KW-1185">Reference proteome</keyword>
<evidence type="ECO:0000313" key="2">
    <source>
        <dbReference type="Proteomes" id="UP000199514"/>
    </source>
</evidence>
<name>A0A1I1D7X8_9BACT</name>